<dbReference type="EMBL" id="RJUF01000001">
    <property type="protein sequence ID" value="MCP9761369.1"/>
    <property type="molecule type" value="Genomic_DNA"/>
</dbReference>
<dbReference type="InterPro" id="IPR014710">
    <property type="entry name" value="RmlC-like_jellyroll"/>
</dbReference>
<protein>
    <submittedName>
        <fullName evidence="2">Crp/Fnr family transcriptional regulator</fullName>
    </submittedName>
</protein>
<proteinExistence type="predicted"/>
<keyword evidence="3" id="KW-1185">Reference proteome</keyword>
<dbReference type="InterPro" id="IPR000595">
    <property type="entry name" value="cNMP-bd_dom"/>
</dbReference>
<reference evidence="2 3" key="1">
    <citation type="submission" date="2018-11" db="EMBL/GenBank/DDBJ databases">
        <title>Novel bacteria species description.</title>
        <authorList>
            <person name="Han J.-H."/>
        </authorList>
    </citation>
    <scope>NUCLEOTIDE SEQUENCE [LARGE SCALE GENOMIC DNA]</scope>
    <source>
        <strain evidence="2 3">KCTC23259</strain>
    </source>
</reference>
<evidence type="ECO:0000259" key="1">
    <source>
        <dbReference type="PROSITE" id="PS50042"/>
    </source>
</evidence>
<organism evidence="2 3">
    <name type="scientific">Lacihabitans soyangensis</name>
    <dbReference type="NCBI Taxonomy" id="869394"/>
    <lineage>
        <taxon>Bacteria</taxon>
        <taxon>Pseudomonadati</taxon>
        <taxon>Bacteroidota</taxon>
        <taxon>Cytophagia</taxon>
        <taxon>Cytophagales</taxon>
        <taxon>Leadbetterellaceae</taxon>
        <taxon>Lacihabitans</taxon>
    </lineage>
</organism>
<dbReference type="Pfam" id="PF00027">
    <property type="entry name" value="cNMP_binding"/>
    <property type="match status" value="1"/>
</dbReference>
<sequence length="188" mass="21973">MINLDFDLNLEYQHFDLDIQIEIASHFRPLDFQKNEYILAKGEVCTGIYYIETGLCRSFLCSNGKEYTTSFGLDQNIICSPISYLKQMPSAESIQAIEKTFCFYLSYESIQYLLAKHCVFNDYVRRLYEKLFIEAENLLNSIRVDSALQRYEKFMAETPHLLNRIPLGYLASYLGMSQETLSRMRGKI</sequence>
<dbReference type="RefSeq" id="WP_255035102.1">
    <property type="nucleotide sequence ID" value="NZ_RJUF01000001.1"/>
</dbReference>
<dbReference type="InterPro" id="IPR018490">
    <property type="entry name" value="cNMP-bd_dom_sf"/>
</dbReference>
<feature type="domain" description="Cyclic nucleotide-binding" evidence="1">
    <location>
        <begin position="11"/>
        <end position="114"/>
    </location>
</feature>
<dbReference type="Gene3D" id="2.60.120.10">
    <property type="entry name" value="Jelly Rolls"/>
    <property type="match status" value="1"/>
</dbReference>
<gene>
    <name evidence="2" type="ORF">EGI31_00270</name>
</gene>
<accession>A0AAE3GZS1</accession>
<evidence type="ECO:0000313" key="3">
    <source>
        <dbReference type="Proteomes" id="UP001204144"/>
    </source>
</evidence>
<dbReference type="Proteomes" id="UP001204144">
    <property type="component" value="Unassembled WGS sequence"/>
</dbReference>
<evidence type="ECO:0000313" key="2">
    <source>
        <dbReference type="EMBL" id="MCP9761369.1"/>
    </source>
</evidence>
<name>A0AAE3GZS1_9BACT</name>
<dbReference type="PROSITE" id="PS50042">
    <property type="entry name" value="CNMP_BINDING_3"/>
    <property type="match status" value="1"/>
</dbReference>
<dbReference type="AlphaFoldDB" id="A0AAE3GZS1"/>
<dbReference type="CDD" id="cd00038">
    <property type="entry name" value="CAP_ED"/>
    <property type="match status" value="1"/>
</dbReference>
<comment type="caution">
    <text evidence="2">The sequence shown here is derived from an EMBL/GenBank/DDBJ whole genome shotgun (WGS) entry which is preliminary data.</text>
</comment>
<dbReference type="SUPFAM" id="SSF51206">
    <property type="entry name" value="cAMP-binding domain-like"/>
    <property type="match status" value="1"/>
</dbReference>